<organism evidence="2 3">
    <name type="scientific">Glarea lozoyensis (strain ATCC 20868 / MF5171)</name>
    <dbReference type="NCBI Taxonomy" id="1116229"/>
    <lineage>
        <taxon>Eukaryota</taxon>
        <taxon>Fungi</taxon>
        <taxon>Dikarya</taxon>
        <taxon>Ascomycota</taxon>
        <taxon>Pezizomycotina</taxon>
        <taxon>Leotiomycetes</taxon>
        <taxon>Helotiales</taxon>
        <taxon>Helotiaceae</taxon>
        <taxon>Glarea</taxon>
    </lineage>
</organism>
<dbReference type="KEGG" id="glz:GLAREA_03812"/>
<dbReference type="GeneID" id="19462867"/>
<evidence type="ECO:0000313" key="3">
    <source>
        <dbReference type="Proteomes" id="UP000016922"/>
    </source>
</evidence>
<dbReference type="AlphaFoldDB" id="S3CZ43"/>
<dbReference type="PANTHER" id="PTHR37846">
    <property type="entry name" value="YALI0B21296P"/>
    <property type="match status" value="1"/>
</dbReference>
<feature type="region of interest" description="Disordered" evidence="1">
    <location>
        <begin position="1"/>
        <end position="24"/>
    </location>
</feature>
<name>S3CZ43_GLAL2</name>
<dbReference type="RefSeq" id="XP_008082256.1">
    <property type="nucleotide sequence ID" value="XM_008084065.1"/>
</dbReference>
<proteinExistence type="predicted"/>
<evidence type="ECO:0000313" key="2">
    <source>
        <dbReference type="EMBL" id="EPE30845.1"/>
    </source>
</evidence>
<dbReference type="PANTHER" id="PTHR37846:SF1">
    <property type="entry name" value="DEACETYLASE-LIKE PROTEIN"/>
    <property type="match status" value="1"/>
</dbReference>
<evidence type="ECO:0000256" key="1">
    <source>
        <dbReference type="SAM" id="MobiDB-lite"/>
    </source>
</evidence>
<keyword evidence="3" id="KW-1185">Reference proteome</keyword>
<protein>
    <submittedName>
        <fullName evidence="2">Uncharacterized protein</fullName>
    </submittedName>
</protein>
<gene>
    <name evidence="2" type="ORF">GLAREA_03812</name>
</gene>
<dbReference type="eggNOG" id="ENOG502S6U5">
    <property type="taxonomic scope" value="Eukaryota"/>
</dbReference>
<sequence>MVRPVKDPAAIKLKQPDRSGPSDETLLGFAEKAGILDVPQQKGKTEDEEPLIGRLGESLLWSVSLTMLHFTLDVLVMNQYAVQLDWNELFQKTIQALPGSQALHPSQDTNADVYLCSVPLVFLHFPSSSVSVSHPPKSHSSNSAPVPPTFLLSHECRGRLLSHPYNQQLQLLRDHEAISPLGLYMDMVCD</sequence>
<dbReference type="HOGENOM" id="CLU_1428123_0_0_1"/>
<dbReference type="OrthoDB" id="5597489at2759"/>
<dbReference type="EMBL" id="KE145363">
    <property type="protein sequence ID" value="EPE30845.1"/>
    <property type="molecule type" value="Genomic_DNA"/>
</dbReference>
<reference evidence="2 3" key="1">
    <citation type="journal article" date="2013" name="BMC Genomics">
        <title>Genomics-driven discovery of the pneumocandin biosynthetic gene cluster in the fungus Glarea lozoyensis.</title>
        <authorList>
            <person name="Chen L."/>
            <person name="Yue Q."/>
            <person name="Zhang X."/>
            <person name="Xiang M."/>
            <person name="Wang C."/>
            <person name="Li S."/>
            <person name="Che Y."/>
            <person name="Ortiz-Lopez F.J."/>
            <person name="Bills G.F."/>
            <person name="Liu X."/>
            <person name="An Z."/>
        </authorList>
    </citation>
    <scope>NUCLEOTIDE SEQUENCE [LARGE SCALE GENOMIC DNA]</scope>
    <source>
        <strain evidence="3">ATCC 20868 / MF5171</strain>
    </source>
</reference>
<dbReference type="Proteomes" id="UP000016922">
    <property type="component" value="Unassembled WGS sequence"/>
</dbReference>
<accession>S3CZ43</accession>